<evidence type="ECO:0000313" key="2">
    <source>
        <dbReference type="EMBL" id="AQZ62242.1"/>
    </source>
</evidence>
<dbReference type="KEGG" id="noa:BKM31_12895"/>
<evidence type="ECO:0000313" key="3">
    <source>
        <dbReference type="Proteomes" id="UP000190797"/>
    </source>
</evidence>
<dbReference type="GO" id="GO:0003723">
    <property type="term" value="F:RNA binding"/>
    <property type="evidence" value="ECO:0007669"/>
    <property type="project" value="InterPro"/>
</dbReference>
<dbReference type="InterPro" id="IPR005561">
    <property type="entry name" value="ANTAR"/>
</dbReference>
<name>A0A1U9ZWD2_9ACTN</name>
<dbReference type="OrthoDB" id="3688893at2"/>
<dbReference type="EMBL" id="CP017717">
    <property type="protein sequence ID" value="AQZ62242.1"/>
    <property type="molecule type" value="Genomic_DNA"/>
</dbReference>
<dbReference type="AlphaFoldDB" id="A0A1U9ZWD2"/>
<gene>
    <name evidence="2" type="ORF">BKM31_12895</name>
</gene>
<dbReference type="Pfam" id="PF03861">
    <property type="entry name" value="ANTAR"/>
    <property type="match status" value="1"/>
</dbReference>
<dbReference type="InterPro" id="IPR036388">
    <property type="entry name" value="WH-like_DNA-bd_sf"/>
</dbReference>
<accession>A0A1U9ZWD2</accession>
<dbReference type="RefSeq" id="WP_080038397.1">
    <property type="nucleotide sequence ID" value="NZ_CP017717.1"/>
</dbReference>
<dbReference type="PROSITE" id="PS50921">
    <property type="entry name" value="ANTAR"/>
    <property type="match status" value="1"/>
</dbReference>
<sequence>MVNERDIRTAAALLTALAARDPDHSLSREALRMAVRLSSAITRSDETIPARRPAVSAVGSGSGGVLTVQAGDELARRAAARAVVAAQMRERAAEGARRAANALATLRQRQASLAERGWLPGRDNVAAVVERYEAARRRYDAREHTLINRALGILMAQQRCSPERALQTMHARAHRQGCDLPQIAIELIGSISSQSPSSVHVQHSPAR</sequence>
<feature type="domain" description="ANTAR" evidence="1">
    <location>
        <begin position="127"/>
        <end position="188"/>
    </location>
</feature>
<protein>
    <recommendedName>
        <fullName evidence="1">ANTAR domain-containing protein</fullName>
    </recommendedName>
</protein>
<keyword evidence="3" id="KW-1185">Reference proteome</keyword>
<proteinExistence type="predicted"/>
<evidence type="ECO:0000259" key="1">
    <source>
        <dbReference type="PROSITE" id="PS50921"/>
    </source>
</evidence>
<reference evidence="3" key="1">
    <citation type="journal article" date="2017" name="Med. Chem. Commun.">
        <title>Nonomuraea sp. ATCC 55076 harbours the largest actinomycete chromosome to date and the kistamicin biosynthetic gene cluster.</title>
        <authorList>
            <person name="Nazari B."/>
            <person name="Forneris C.C."/>
            <person name="Gibson M.I."/>
            <person name="Moon K."/>
            <person name="Schramma K.R."/>
            <person name="Seyedsayamdost M.R."/>
        </authorList>
    </citation>
    <scope>NUCLEOTIDE SEQUENCE [LARGE SCALE GENOMIC DNA]</scope>
    <source>
        <strain evidence="3">ATCC 55076</strain>
    </source>
</reference>
<organism evidence="2 3">
    <name type="scientific">[Actinomadura] parvosata subsp. kistnae</name>
    <dbReference type="NCBI Taxonomy" id="1909395"/>
    <lineage>
        <taxon>Bacteria</taxon>
        <taxon>Bacillati</taxon>
        <taxon>Actinomycetota</taxon>
        <taxon>Actinomycetes</taxon>
        <taxon>Streptosporangiales</taxon>
        <taxon>Streptosporangiaceae</taxon>
        <taxon>Nonomuraea</taxon>
    </lineage>
</organism>
<dbReference type="Proteomes" id="UP000190797">
    <property type="component" value="Chromosome"/>
</dbReference>
<dbReference type="SMART" id="SM01012">
    <property type="entry name" value="ANTAR"/>
    <property type="match status" value="1"/>
</dbReference>
<dbReference type="Gene3D" id="1.10.10.10">
    <property type="entry name" value="Winged helix-like DNA-binding domain superfamily/Winged helix DNA-binding domain"/>
    <property type="match status" value="1"/>
</dbReference>